<dbReference type="InterPro" id="IPR000772">
    <property type="entry name" value="Ricin_B_lectin"/>
</dbReference>
<name>A0ABV5I6F6_9ACTN</name>
<proteinExistence type="predicted"/>
<dbReference type="Pfam" id="PF00652">
    <property type="entry name" value="Ricin_B_lectin"/>
    <property type="match status" value="1"/>
</dbReference>
<keyword evidence="1" id="KW-0732">Signal</keyword>
<comment type="caution">
    <text evidence="3">The sequence shown here is derived from an EMBL/GenBank/DDBJ whole genome shotgun (WGS) entry which is preliminary data.</text>
</comment>
<evidence type="ECO:0000313" key="3">
    <source>
        <dbReference type="EMBL" id="MFB9200109.1"/>
    </source>
</evidence>
<protein>
    <submittedName>
        <fullName evidence="3">RICIN domain-containing protein</fullName>
    </submittedName>
</protein>
<dbReference type="Gene3D" id="2.80.10.50">
    <property type="match status" value="1"/>
</dbReference>
<sequence>MRPLRWIVSATAAVLTVWILPGAAHAAAPVHIKEAEQSKCLDIRTEDDIFVPGARLQRFTCHSVREQQWEIVPLPGDSFVLRNPATQLCVAVDSAAFGAQVVERACSDTNPGVRWFTLGGVPFVKGSGFNQIRSSLASGSCLDTLDTFVKIFPCSPGLNNKAQLWAAV</sequence>
<evidence type="ECO:0000256" key="1">
    <source>
        <dbReference type="SAM" id="SignalP"/>
    </source>
</evidence>
<dbReference type="PROSITE" id="PS50231">
    <property type="entry name" value="RICIN_B_LECTIN"/>
    <property type="match status" value="1"/>
</dbReference>
<gene>
    <name evidence="3" type="ORF">ACFFV7_02795</name>
</gene>
<dbReference type="Proteomes" id="UP001589647">
    <property type="component" value="Unassembled WGS sequence"/>
</dbReference>
<organism evidence="3 4">
    <name type="scientific">Nonomuraea spiralis</name>
    <dbReference type="NCBI Taxonomy" id="46182"/>
    <lineage>
        <taxon>Bacteria</taxon>
        <taxon>Bacillati</taxon>
        <taxon>Actinomycetota</taxon>
        <taxon>Actinomycetes</taxon>
        <taxon>Streptosporangiales</taxon>
        <taxon>Streptosporangiaceae</taxon>
        <taxon>Nonomuraea</taxon>
    </lineage>
</organism>
<keyword evidence="4" id="KW-1185">Reference proteome</keyword>
<dbReference type="CDD" id="cd00161">
    <property type="entry name" value="beta-trefoil_Ricin-like"/>
    <property type="match status" value="1"/>
</dbReference>
<feature type="chain" id="PRO_5046240343" evidence="1">
    <location>
        <begin position="27"/>
        <end position="168"/>
    </location>
</feature>
<feature type="signal peptide" evidence="1">
    <location>
        <begin position="1"/>
        <end position="26"/>
    </location>
</feature>
<dbReference type="InterPro" id="IPR035992">
    <property type="entry name" value="Ricin_B-like_lectins"/>
</dbReference>
<dbReference type="RefSeq" id="WP_125646528.1">
    <property type="nucleotide sequence ID" value="NZ_BMRC01000001.1"/>
</dbReference>
<accession>A0ABV5I6F6</accession>
<dbReference type="EMBL" id="JBHMEI010000001">
    <property type="protein sequence ID" value="MFB9200109.1"/>
    <property type="molecule type" value="Genomic_DNA"/>
</dbReference>
<reference evidence="3 4" key="1">
    <citation type="submission" date="2024-09" db="EMBL/GenBank/DDBJ databases">
        <authorList>
            <person name="Sun Q."/>
            <person name="Mori K."/>
        </authorList>
    </citation>
    <scope>NUCLEOTIDE SEQUENCE [LARGE SCALE GENOMIC DNA]</scope>
    <source>
        <strain evidence="3 4">CCM 3426</strain>
    </source>
</reference>
<evidence type="ECO:0000313" key="4">
    <source>
        <dbReference type="Proteomes" id="UP001589647"/>
    </source>
</evidence>
<dbReference type="SUPFAM" id="SSF50370">
    <property type="entry name" value="Ricin B-like lectins"/>
    <property type="match status" value="1"/>
</dbReference>
<feature type="domain" description="Ricin B lectin" evidence="2">
    <location>
        <begin position="30"/>
        <end position="116"/>
    </location>
</feature>
<evidence type="ECO:0000259" key="2">
    <source>
        <dbReference type="Pfam" id="PF00652"/>
    </source>
</evidence>